<reference evidence="5 6" key="1">
    <citation type="submission" date="2019-02" db="EMBL/GenBank/DDBJ databases">
        <title>Deep-cultivation of Planctomycetes and their phenomic and genomic characterization uncovers novel biology.</title>
        <authorList>
            <person name="Wiegand S."/>
            <person name="Jogler M."/>
            <person name="Boedeker C."/>
            <person name="Pinto D."/>
            <person name="Vollmers J."/>
            <person name="Rivas-Marin E."/>
            <person name="Kohn T."/>
            <person name="Peeters S.H."/>
            <person name="Heuer A."/>
            <person name="Rast P."/>
            <person name="Oberbeckmann S."/>
            <person name="Bunk B."/>
            <person name="Jeske O."/>
            <person name="Meyerdierks A."/>
            <person name="Storesund J.E."/>
            <person name="Kallscheuer N."/>
            <person name="Luecker S."/>
            <person name="Lage O.M."/>
            <person name="Pohl T."/>
            <person name="Merkel B.J."/>
            <person name="Hornburger P."/>
            <person name="Mueller R.-W."/>
            <person name="Bruemmer F."/>
            <person name="Labrenz M."/>
            <person name="Spormann A.M."/>
            <person name="Op den Camp H."/>
            <person name="Overmann J."/>
            <person name="Amann R."/>
            <person name="Jetten M.S.M."/>
            <person name="Mascher T."/>
            <person name="Medema M.H."/>
            <person name="Devos D.P."/>
            <person name="Kaster A.-K."/>
            <person name="Ovreas L."/>
            <person name="Rohde M."/>
            <person name="Galperin M.Y."/>
            <person name="Jogler C."/>
        </authorList>
    </citation>
    <scope>NUCLEOTIDE SEQUENCE [LARGE SCALE GENOMIC DNA]</scope>
    <source>
        <strain evidence="5 6">K23_9</strain>
    </source>
</reference>
<keyword evidence="2" id="KW-0472">Membrane</keyword>
<dbReference type="Proteomes" id="UP000319817">
    <property type="component" value="Chromosome"/>
</dbReference>
<name>A0A517NX73_9BACT</name>
<keyword evidence="6" id="KW-1185">Reference proteome</keyword>
<feature type="domain" description="DUF5658" evidence="4">
    <location>
        <begin position="287"/>
        <end position="361"/>
    </location>
</feature>
<accession>A0A517NX73</accession>
<evidence type="ECO:0000256" key="1">
    <source>
        <dbReference type="SAM" id="MobiDB-lite"/>
    </source>
</evidence>
<protein>
    <recommendedName>
        <fullName evidence="4">DUF5658 domain-containing protein</fullName>
    </recommendedName>
</protein>
<keyword evidence="3" id="KW-0732">Signal</keyword>
<dbReference type="EMBL" id="CP036526">
    <property type="protein sequence ID" value="QDT11735.1"/>
    <property type="molecule type" value="Genomic_DNA"/>
</dbReference>
<evidence type="ECO:0000259" key="4">
    <source>
        <dbReference type="Pfam" id="PF18902"/>
    </source>
</evidence>
<feature type="transmembrane region" description="Helical" evidence="2">
    <location>
        <begin position="323"/>
        <end position="343"/>
    </location>
</feature>
<evidence type="ECO:0000256" key="3">
    <source>
        <dbReference type="SAM" id="SignalP"/>
    </source>
</evidence>
<dbReference type="RefSeq" id="WP_145419525.1">
    <property type="nucleotide sequence ID" value="NZ_CP036526.1"/>
</dbReference>
<feature type="chain" id="PRO_5022234922" description="DUF5658 domain-containing protein" evidence="3">
    <location>
        <begin position="30"/>
        <end position="375"/>
    </location>
</feature>
<evidence type="ECO:0000313" key="6">
    <source>
        <dbReference type="Proteomes" id="UP000319817"/>
    </source>
</evidence>
<feature type="transmembrane region" description="Helical" evidence="2">
    <location>
        <begin position="241"/>
        <end position="261"/>
    </location>
</feature>
<feature type="transmembrane region" description="Helical" evidence="2">
    <location>
        <begin position="355"/>
        <end position="374"/>
    </location>
</feature>
<proteinExistence type="predicted"/>
<gene>
    <name evidence="5" type="ORF">K239x_37350</name>
</gene>
<keyword evidence="2" id="KW-1133">Transmembrane helix</keyword>
<dbReference type="OrthoDB" id="278234at2"/>
<keyword evidence="2" id="KW-0812">Transmembrane</keyword>
<dbReference type="InterPro" id="IPR043717">
    <property type="entry name" value="DUF5658"/>
</dbReference>
<sequence precursor="true">MDLKSVPSTLIYWMGISVCIAFTASAAWAQPATPMGTSEGYLFIDGHYILPPYSIQITKDSLTVNDRTFTPEFFGAAVDEEELRGAIRAENGDRNKRLEMRDRIRKGEGLRRGDGGNWGNGSFRGARERRGTSPYGRASQLIGECQIGAIVVVFENTLPAVFYPNYGGDLLLETLSGIADQEEQALKKIAPKDHATAQRLLSEFSRSEEFITRVKAQHEQQAALGDAADRTTAANLLVARISYPMTVLAMVFVVLGFGHLLSNRPMQSEESALSTANRTVMIKSLSIIALLSIVDLVWTIAGANSGTMRELNPLGSHFIHDPTSLIFFKLIVTGTALGILYALRQKPIAHVASWWCCLLLTLLTARWVVFQSMFV</sequence>
<feature type="signal peptide" evidence="3">
    <location>
        <begin position="1"/>
        <end position="29"/>
    </location>
</feature>
<feature type="transmembrane region" description="Helical" evidence="2">
    <location>
        <begin position="282"/>
        <end position="303"/>
    </location>
</feature>
<dbReference type="Pfam" id="PF18902">
    <property type="entry name" value="DUF5658"/>
    <property type="match status" value="1"/>
</dbReference>
<evidence type="ECO:0000313" key="5">
    <source>
        <dbReference type="EMBL" id="QDT11735.1"/>
    </source>
</evidence>
<evidence type="ECO:0000256" key="2">
    <source>
        <dbReference type="SAM" id="Phobius"/>
    </source>
</evidence>
<organism evidence="5 6">
    <name type="scientific">Stieleria marina</name>
    <dbReference type="NCBI Taxonomy" id="1930275"/>
    <lineage>
        <taxon>Bacteria</taxon>
        <taxon>Pseudomonadati</taxon>
        <taxon>Planctomycetota</taxon>
        <taxon>Planctomycetia</taxon>
        <taxon>Pirellulales</taxon>
        <taxon>Pirellulaceae</taxon>
        <taxon>Stieleria</taxon>
    </lineage>
</organism>
<feature type="region of interest" description="Disordered" evidence="1">
    <location>
        <begin position="115"/>
        <end position="134"/>
    </location>
</feature>
<dbReference type="AlphaFoldDB" id="A0A517NX73"/>